<evidence type="ECO:0000256" key="18">
    <source>
        <dbReference type="SAM" id="Phobius"/>
    </source>
</evidence>
<dbReference type="Gene3D" id="1.25.10.10">
    <property type="entry name" value="Leucine-rich Repeat Variant"/>
    <property type="match status" value="1"/>
</dbReference>
<dbReference type="InterPro" id="IPR054476">
    <property type="entry name" value="Ltn1_N"/>
</dbReference>
<dbReference type="Pfam" id="PF23009">
    <property type="entry name" value="UBC_like"/>
    <property type="match status" value="1"/>
</dbReference>
<keyword evidence="18" id="KW-0812">Transmembrane</keyword>
<evidence type="ECO:0000256" key="5">
    <source>
        <dbReference type="ARBA" id="ARBA00012483"/>
    </source>
</evidence>
<dbReference type="GO" id="GO:0061630">
    <property type="term" value="F:ubiquitin protein ligase activity"/>
    <property type="evidence" value="ECO:0007669"/>
    <property type="project" value="UniProtKB-UniRule"/>
</dbReference>
<evidence type="ECO:0000256" key="11">
    <source>
        <dbReference type="ARBA" id="ARBA00022771"/>
    </source>
</evidence>
<evidence type="ECO:0000256" key="2">
    <source>
        <dbReference type="ARBA" id="ARBA00004514"/>
    </source>
</evidence>
<keyword evidence="8 16" id="KW-0808">Transferase</keyword>
<dbReference type="CDD" id="cd16491">
    <property type="entry name" value="RING-CH-C4HC3_LTN1"/>
    <property type="match status" value="1"/>
</dbReference>
<dbReference type="Pfam" id="PF22999">
    <property type="entry name" value="LTN1_E3_ligase_6th"/>
    <property type="match status" value="1"/>
</dbReference>
<dbReference type="UniPathway" id="UPA00143"/>
<evidence type="ECO:0000256" key="13">
    <source>
        <dbReference type="ARBA" id="ARBA00022833"/>
    </source>
</evidence>
<evidence type="ECO:0000256" key="7">
    <source>
        <dbReference type="ARBA" id="ARBA00022490"/>
    </source>
</evidence>
<keyword evidence="12 16" id="KW-0833">Ubl conjugation pathway</keyword>
<dbReference type="Pfam" id="PF22958">
    <property type="entry name" value="Ltn1_1st"/>
    <property type="match status" value="1"/>
</dbReference>
<evidence type="ECO:0000259" key="19">
    <source>
        <dbReference type="PROSITE" id="PS50089"/>
    </source>
</evidence>
<keyword evidence="11 15" id="KW-0863">Zinc-finger</keyword>
<dbReference type="InterPro" id="IPR054478">
    <property type="entry name" value="LTN1_UBC"/>
</dbReference>
<dbReference type="SUPFAM" id="SSF48371">
    <property type="entry name" value="ARM repeat"/>
    <property type="match status" value="1"/>
</dbReference>
<dbReference type="GO" id="GO:0043023">
    <property type="term" value="F:ribosomal large subunit binding"/>
    <property type="evidence" value="ECO:0007669"/>
    <property type="project" value="TreeGrafter"/>
</dbReference>
<comment type="pathway">
    <text evidence="3 16">Protein modification; protein ubiquitination.</text>
</comment>
<dbReference type="OrthoDB" id="6108at2759"/>
<dbReference type="Gene3D" id="3.30.40.10">
    <property type="entry name" value="Zinc/RING finger domain, C3HC4 (zinc finger)"/>
    <property type="match status" value="1"/>
</dbReference>
<sequence length="1366" mass="151037">MGKDRKQQRTKGNTQAASSTAALSSASSSVSASAANPFLGFSAFSNVAVPGINNSAGPGLSFAATDEGPGALLDASVPPELVVVLRKLAKKDAVTKTKALEELHTLLERQPDLVPQLIPLWPRIFSRLGIDVERRVRIKIFEVHSLLVDQAKKALAPHLKSIISTWLLGRFDRDVETLARKSFEAAFSPAKRSTVFEHCRESLLEELDDLLCHKTPETLSDPRFSTKMDMDSKYERTVSCALQSLAFLSEQLASPLDVAESSLARHFSSTFPAIRRAMAATAQSFLLAGYDLPVWQEQLLSRVWEETDTRVAGDIWQALLKALQSNAGFVEYAQSAARIALLAKKCRDFVAKRALLVPAAFSGVIVLLSILVDIPIQPCWDAARDVARKLLNDTSVQIVPLTSKRAFWTFVTDLLLMVKSRNADVLPLYTEVLTGFLSVNAWSPAMRQCDEDVLRLLTVPTLLCAIPESTAALLESFAFADGNAKPFAQMLTLMPQDSPAAAAFIRFAQEKLSDSFATGRAPEHHWLLEMFSGLAHRDSQPSLSFTQVKHLAAHCNDCLTRSLTLCDVEDVETVAQFVTKSLGPEALVVALDSLPRQPSRILTDYCATHLDTEHLPLLLAAMRGHIHRDELILTAIKESPKVAKALIVSCRTIRNAEIAQWCLANLPDEEWSQIGLEVDVRSFLKDALLDPTVDASTWTRVFERLGAPLEDLCSDAVISVLARARVRAPAGAFFDLPDKLQFADSLSQDVIRTLSSKLKRVQYRSAAMNPLVPSWLLFCSLLSATLGIQISLQVGEDAVDVLFNVLASQQPLYPAHVLAFHQLANQAKPSVGLALTLLRRSSSENEFRLAAALLAASPNDSSALEMQAEKLAAELIDSPSLTRLMLLNATRWPTRTISPVEAAEIVEHITEEATRKMPTFIHCAMFLSRHTCPEIPQFCWMWLEDLPVDSEWLPAFWDAVVTLLHSVGASENSSEEDLVLVTQRVVELWLATPAVSPSVSKYVTTASIALFDEGPLYNKLRSANLHEQAAAAHLLHRKIGLKVQELSLQFDVTAYDGISDELQLHSTLRENIEAAHVAAFEGEMAWLLSWAAVFRHFDAATLGLKSFWLESIDMNPLLSFLAAALSDFGDRAIRLWDVTRFEPLALLDGQFSHEDEHLIVSLVCANLYFQALVQTPTRVRSWWSECRDKQMTRTLEKVTADHFTPSIWDMELSSVGDQVTDLKVVVMRSSSSVQVSARYSIDDAEMELRIVLPGQYPLRPVDVTGGDHSVVSDATWRAWILSCKSILSMQNTGISDALQVFLRNIRLHLSGVTEPCAICWSIVGVSCKTLPTKPCRTCKKQFHGSCLYKWFKSSPQSTCPLCRSLF</sequence>
<dbReference type="GO" id="GO:0005829">
    <property type="term" value="C:cytosol"/>
    <property type="evidence" value="ECO:0007669"/>
    <property type="project" value="UniProtKB-SubCell"/>
</dbReference>
<evidence type="ECO:0000256" key="1">
    <source>
        <dbReference type="ARBA" id="ARBA00000900"/>
    </source>
</evidence>
<dbReference type="InterPro" id="IPR013083">
    <property type="entry name" value="Znf_RING/FYVE/PHD"/>
</dbReference>
<dbReference type="InterPro" id="IPR039804">
    <property type="entry name" value="RING-CH-C4HC3_LTN1"/>
</dbReference>
<dbReference type="PANTHER" id="PTHR12389">
    <property type="entry name" value="ZINC FINGER PROTEIN 294"/>
    <property type="match status" value="1"/>
</dbReference>
<dbReference type="GO" id="GO:0008270">
    <property type="term" value="F:zinc ion binding"/>
    <property type="evidence" value="ECO:0007669"/>
    <property type="project" value="UniProtKB-KW"/>
</dbReference>
<evidence type="ECO:0000256" key="8">
    <source>
        <dbReference type="ARBA" id="ARBA00022679"/>
    </source>
</evidence>
<evidence type="ECO:0000256" key="9">
    <source>
        <dbReference type="ARBA" id="ARBA00022723"/>
    </source>
</evidence>
<dbReference type="GO" id="GO:0016567">
    <property type="term" value="P:protein ubiquitination"/>
    <property type="evidence" value="ECO:0007669"/>
    <property type="project" value="UniProtKB-UniPathway"/>
</dbReference>
<dbReference type="InterPro" id="IPR039795">
    <property type="entry name" value="LTN1/Rkr1"/>
</dbReference>
<dbReference type="EC" id="2.3.2.27" evidence="5 16"/>
<dbReference type="FunFam" id="3.30.40.10:FF:000038">
    <property type="entry name" value="E3 ubiquitin-protein ligase listerin"/>
    <property type="match status" value="1"/>
</dbReference>
<evidence type="ECO:0000256" key="15">
    <source>
        <dbReference type="PROSITE-ProRule" id="PRU00175"/>
    </source>
</evidence>
<dbReference type="EMBL" id="MCFL01000009">
    <property type="protein sequence ID" value="ORZ38416.1"/>
    <property type="molecule type" value="Genomic_DNA"/>
</dbReference>
<comment type="function">
    <text evidence="14">E3 ubiquitin-protein ligase component of the ribosome quality control complex (RQC), a ribosome-associated complex that mediates ubiquitination and extraction of incompletely synthesized nascent chains for proteasomal degradation. Mediates ubiquitination of proteins derived from mRNAs lacking stop codons (non-stop proteins) and other translation arrest products induced by poly-lysine sequences and tandem rare codons. Ubiquitination leads to CDC48 recruitment for extraction and degradation of the incomplete translation product. May indirectly play a role in chromatin function and transcription.</text>
</comment>
<name>A0A1Y2HUY2_9FUNG</name>
<feature type="domain" description="RING-type" evidence="19">
    <location>
        <begin position="1316"/>
        <end position="1363"/>
    </location>
</feature>
<dbReference type="InterPro" id="IPR011989">
    <property type="entry name" value="ARM-like"/>
</dbReference>
<comment type="similarity">
    <text evidence="4 16">Belongs to the LTN1 family.</text>
</comment>
<evidence type="ECO:0000256" key="3">
    <source>
        <dbReference type="ARBA" id="ARBA00004906"/>
    </source>
</evidence>
<evidence type="ECO:0000256" key="14">
    <source>
        <dbReference type="ARBA" id="ARBA00055150"/>
    </source>
</evidence>
<dbReference type="PANTHER" id="PTHR12389:SF0">
    <property type="entry name" value="E3 UBIQUITIN-PROTEIN LIGASE LISTERIN"/>
    <property type="match status" value="1"/>
</dbReference>
<evidence type="ECO:0000313" key="21">
    <source>
        <dbReference type="Proteomes" id="UP000193411"/>
    </source>
</evidence>
<reference evidence="20 21" key="1">
    <citation type="submission" date="2016-07" db="EMBL/GenBank/DDBJ databases">
        <title>Pervasive Adenine N6-methylation of Active Genes in Fungi.</title>
        <authorList>
            <consortium name="DOE Joint Genome Institute"/>
            <person name="Mondo S.J."/>
            <person name="Dannebaum R.O."/>
            <person name="Kuo R.C."/>
            <person name="Labutti K."/>
            <person name="Haridas S."/>
            <person name="Kuo A."/>
            <person name="Salamov A."/>
            <person name="Ahrendt S.R."/>
            <person name="Lipzen A."/>
            <person name="Sullivan W."/>
            <person name="Andreopoulos W.B."/>
            <person name="Clum A."/>
            <person name="Lindquist E."/>
            <person name="Daum C."/>
            <person name="Ramamoorthy G.K."/>
            <person name="Gryganskyi A."/>
            <person name="Culley D."/>
            <person name="Magnuson J.K."/>
            <person name="James T.Y."/>
            <person name="O'Malley M.A."/>
            <person name="Stajich J.E."/>
            <person name="Spatafora J.W."/>
            <person name="Visel A."/>
            <person name="Grigoriev I.V."/>
        </authorList>
    </citation>
    <scope>NUCLEOTIDE SEQUENCE [LARGE SCALE GENOMIC DNA]</scope>
    <source>
        <strain evidence="20 21">PL171</strain>
    </source>
</reference>
<protein>
    <recommendedName>
        <fullName evidence="6 16">E3 ubiquitin-protein ligase listerin</fullName>
        <ecNumber evidence="5 16">2.3.2.27</ecNumber>
    </recommendedName>
    <alternativeName>
        <fullName evidence="16">RING-type E3 ubiquitin transferase listerin</fullName>
    </alternativeName>
</protein>
<keyword evidence="10" id="KW-0677">Repeat</keyword>
<keyword evidence="7" id="KW-0963">Cytoplasm</keyword>
<dbReference type="PROSITE" id="PS50089">
    <property type="entry name" value="ZF_RING_2"/>
    <property type="match status" value="1"/>
</dbReference>
<dbReference type="InterPro" id="IPR016024">
    <property type="entry name" value="ARM-type_fold"/>
</dbReference>
<comment type="catalytic activity">
    <reaction evidence="1 16">
        <text>S-ubiquitinyl-[E2 ubiquitin-conjugating enzyme]-L-cysteine + [acceptor protein]-L-lysine = [E2 ubiquitin-conjugating enzyme]-L-cysteine + N(6)-ubiquitinyl-[acceptor protein]-L-lysine.</text>
        <dbReference type="EC" id="2.3.2.27"/>
    </reaction>
</comment>
<evidence type="ECO:0000256" key="17">
    <source>
        <dbReference type="SAM" id="MobiDB-lite"/>
    </source>
</evidence>
<organism evidence="20 21">
    <name type="scientific">Catenaria anguillulae PL171</name>
    <dbReference type="NCBI Taxonomy" id="765915"/>
    <lineage>
        <taxon>Eukaryota</taxon>
        <taxon>Fungi</taxon>
        <taxon>Fungi incertae sedis</taxon>
        <taxon>Blastocladiomycota</taxon>
        <taxon>Blastocladiomycetes</taxon>
        <taxon>Blastocladiales</taxon>
        <taxon>Catenariaceae</taxon>
        <taxon>Catenaria</taxon>
    </lineage>
</organism>
<evidence type="ECO:0000256" key="4">
    <source>
        <dbReference type="ARBA" id="ARBA00007997"/>
    </source>
</evidence>
<comment type="function">
    <text evidence="16">E3 ubiquitin-protein ligase. Component of the ribosome quality control complex (RQC), a ribosome-associated complex that mediates ubiquitination and extraction of incompletely synthesized nascent chains for proteasomal degradation.</text>
</comment>
<accession>A0A1Y2HUY2</accession>
<dbReference type="Proteomes" id="UP000193411">
    <property type="component" value="Unassembled WGS sequence"/>
</dbReference>
<keyword evidence="21" id="KW-1185">Reference proteome</keyword>
<dbReference type="GO" id="GO:1990112">
    <property type="term" value="C:RQC complex"/>
    <property type="evidence" value="ECO:0007669"/>
    <property type="project" value="UniProtKB-UniRule"/>
</dbReference>
<gene>
    <name evidence="20" type="ORF">BCR44DRAFT_157690</name>
</gene>
<keyword evidence="18" id="KW-1133">Transmembrane helix</keyword>
<comment type="subcellular location">
    <subcellularLocation>
        <location evidence="2">Cytoplasm</location>
        <location evidence="2">Cytosol</location>
    </subcellularLocation>
</comment>
<evidence type="ECO:0000256" key="16">
    <source>
        <dbReference type="RuleBase" id="RU367090"/>
    </source>
</evidence>
<comment type="caution">
    <text evidence="20">The sequence shown here is derived from an EMBL/GenBank/DDBJ whole genome shotgun (WGS) entry which is preliminary data.</text>
</comment>
<keyword evidence="13 16" id="KW-0862">Zinc</keyword>
<evidence type="ECO:0000256" key="6">
    <source>
        <dbReference type="ARBA" id="ARBA00017157"/>
    </source>
</evidence>
<dbReference type="InterPro" id="IPR054477">
    <property type="entry name" value="LTN1_E3_ligase_6th"/>
</dbReference>
<keyword evidence="9 16" id="KW-0479">Metal-binding</keyword>
<proteinExistence type="inferred from homology"/>
<feature type="region of interest" description="Disordered" evidence="17">
    <location>
        <begin position="1"/>
        <end position="23"/>
    </location>
</feature>
<evidence type="ECO:0000256" key="10">
    <source>
        <dbReference type="ARBA" id="ARBA00022737"/>
    </source>
</evidence>
<keyword evidence="18" id="KW-0472">Membrane</keyword>
<dbReference type="GO" id="GO:1990116">
    <property type="term" value="P:ribosome-associated ubiquitin-dependent protein catabolic process"/>
    <property type="evidence" value="ECO:0007669"/>
    <property type="project" value="UniProtKB-UniRule"/>
</dbReference>
<evidence type="ECO:0000256" key="12">
    <source>
        <dbReference type="ARBA" id="ARBA00022786"/>
    </source>
</evidence>
<dbReference type="SUPFAM" id="SSF57850">
    <property type="entry name" value="RING/U-box"/>
    <property type="match status" value="1"/>
</dbReference>
<dbReference type="InterPro" id="IPR001841">
    <property type="entry name" value="Znf_RING"/>
</dbReference>
<dbReference type="STRING" id="765915.A0A1Y2HUY2"/>
<comment type="subunit">
    <text evidence="16">Component of the ribosome quality control complex (RQC).</text>
</comment>
<dbReference type="GO" id="GO:0072344">
    <property type="term" value="P:rescue of stalled ribosome"/>
    <property type="evidence" value="ECO:0007669"/>
    <property type="project" value="UniProtKB-UniRule"/>
</dbReference>
<evidence type="ECO:0000313" key="20">
    <source>
        <dbReference type="EMBL" id="ORZ38416.1"/>
    </source>
</evidence>
<feature type="transmembrane region" description="Helical" evidence="18">
    <location>
        <begin position="354"/>
        <end position="372"/>
    </location>
</feature>